<dbReference type="GO" id="GO:0052689">
    <property type="term" value="F:carboxylic ester hydrolase activity"/>
    <property type="evidence" value="ECO:0007669"/>
    <property type="project" value="TreeGrafter"/>
</dbReference>
<dbReference type="Gene3D" id="3.40.50.1820">
    <property type="entry name" value="alpha/beta hydrolase"/>
    <property type="match status" value="1"/>
</dbReference>
<keyword evidence="2" id="KW-0472">Membrane</keyword>
<dbReference type="PANTHER" id="PTHR42886">
    <property type="entry name" value="RE40534P-RELATED"/>
    <property type="match status" value="1"/>
</dbReference>
<feature type="transmembrane region" description="Helical" evidence="2">
    <location>
        <begin position="27"/>
        <end position="48"/>
    </location>
</feature>
<dbReference type="EMBL" id="AZBU02000007">
    <property type="protein sequence ID" value="TKR70776.1"/>
    <property type="molecule type" value="Genomic_DNA"/>
</dbReference>
<gene>
    <name evidence="4" type="ORF">L596_022755</name>
</gene>
<protein>
    <recommendedName>
        <fullName evidence="3">AB hydrolase-1 domain-containing protein</fullName>
    </recommendedName>
</protein>
<accession>A0A4U5MMM4</accession>
<dbReference type="GO" id="GO:0042171">
    <property type="term" value="F:lysophosphatidic acid acyltransferase activity"/>
    <property type="evidence" value="ECO:0007669"/>
    <property type="project" value="TreeGrafter"/>
</dbReference>
<dbReference type="Pfam" id="PF00561">
    <property type="entry name" value="Abhydrolase_1"/>
    <property type="match status" value="1"/>
</dbReference>
<dbReference type="STRING" id="34508.A0A4U5MMM4"/>
<keyword evidence="5" id="KW-1185">Reference proteome</keyword>
<reference evidence="4 5" key="2">
    <citation type="journal article" date="2019" name="G3 (Bethesda)">
        <title>Hybrid Assembly of the Genome of the Entomopathogenic Nematode Steinernema carpocapsae Identifies the X-Chromosome.</title>
        <authorList>
            <person name="Serra L."/>
            <person name="Macchietto M."/>
            <person name="Macias-Munoz A."/>
            <person name="McGill C.J."/>
            <person name="Rodriguez I.M."/>
            <person name="Rodriguez B."/>
            <person name="Murad R."/>
            <person name="Mortazavi A."/>
        </authorList>
    </citation>
    <scope>NUCLEOTIDE SEQUENCE [LARGE SCALE GENOMIC DNA]</scope>
    <source>
        <strain evidence="4 5">ALL</strain>
    </source>
</reference>
<dbReference type="PRINTS" id="PR00111">
    <property type="entry name" value="ABHYDROLASE"/>
</dbReference>
<feature type="domain" description="AB hydrolase-1" evidence="3">
    <location>
        <begin position="155"/>
        <end position="280"/>
    </location>
</feature>
<proteinExistence type="inferred from homology"/>
<reference evidence="4 5" key="1">
    <citation type="journal article" date="2015" name="Genome Biol.">
        <title>Comparative genomics of Steinernema reveals deeply conserved gene regulatory networks.</title>
        <authorList>
            <person name="Dillman A.R."/>
            <person name="Macchietto M."/>
            <person name="Porter C.F."/>
            <person name="Rogers A."/>
            <person name="Williams B."/>
            <person name="Antoshechkin I."/>
            <person name="Lee M.M."/>
            <person name="Goodwin Z."/>
            <person name="Lu X."/>
            <person name="Lewis E.E."/>
            <person name="Goodrich-Blair H."/>
            <person name="Stock S.P."/>
            <person name="Adams B.J."/>
            <person name="Sternberg P.W."/>
            <person name="Mortazavi A."/>
        </authorList>
    </citation>
    <scope>NUCLEOTIDE SEQUENCE [LARGE SCALE GENOMIC DNA]</scope>
    <source>
        <strain evidence="4 5">ALL</strain>
    </source>
</reference>
<dbReference type="GO" id="GO:0006654">
    <property type="term" value="P:phosphatidic acid biosynthetic process"/>
    <property type="evidence" value="ECO:0007669"/>
    <property type="project" value="TreeGrafter"/>
</dbReference>
<evidence type="ECO:0000259" key="3">
    <source>
        <dbReference type="Pfam" id="PF00561"/>
    </source>
</evidence>
<dbReference type="AlphaFoldDB" id="A0A4U5MMM4"/>
<dbReference type="SUPFAM" id="SSF53474">
    <property type="entry name" value="alpha/beta-Hydrolases"/>
    <property type="match status" value="1"/>
</dbReference>
<comment type="similarity">
    <text evidence="1">Belongs to the peptidase S33 family. ABHD4/ABHD5 subfamily.</text>
</comment>
<keyword evidence="2" id="KW-1133">Transmembrane helix</keyword>
<evidence type="ECO:0000256" key="1">
    <source>
        <dbReference type="ARBA" id="ARBA00038097"/>
    </source>
</evidence>
<dbReference type="InterPro" id="IPR000073">
    <property type="entry name" value="AB_hydrolase_1"/>
</dbReference>
<evidence type="ECO:0000313" key="4">
    <source>
        <dbReference type="EMBL" id="TKR70776.1"/>
    </source>
</evidence>
<dbReference type="OrthoDB" id="7457040at2759"/>
<dbReference type="InterPro" id="IPR029058">
    <property type="entry name" value="AB_hydrolase_fold"/>
</dbReference>
<sequence length="486" mass="55852">MPKRVVNPIVQLAYTLTWNVFKQTMEYFVLPIIAIAIFLPIPIAGIIVPEIVTHLADVLIGTHFPSAQIGNLFAFKYRSPNKIYDNLLAYMEKVVNWSHYCESTLLKAQNELLKEARQKIFIERHKVLVFQNETTIYSIKCTGRDPQLFNPNRVPLVLLHELGAGFGYWCNNIAAFASERPTYALDLYGFGMSGRFKGRPDCAETAEGLFVESLEQWRATMGIKEMILLGHRLGGYVAAAYALEYPERVRHLTLCEPWGFAEKPQEAEPDWTSHEMPEGFHLVSHILSAFHVLDVLRFFGIMGFNRKFLSLHRPQWGVMISSQNPEAAFQYMDHCNANYPSGEIAYHMLCDHHWAKRPMEHRIADHPVPMAFLLSEHHDEPVEKAVWRIYKHRLELGFHTVVQFIRSGKRPNIQNPEAFNNDVLVICDMVDSGNDREPWVGAEHLRQHVCLDNLEDGHDGEMNELKPNAGFEKMLQDIWGENYVAP</sequence>
<evidence type="ECO:0000256" key="2">
    <source>
        <dbReference type="SAM" id="Phobius"/>
    </source>
</evidence>
<dbReference type="GO" id="GO:0055088">
    <property type="term" value="P:lipid homeostasis"/>
    <property type="evidence" value="ECO:0007669"/>
    <property type="project" value="TreeGrafter"/>
</dbReference>
<evidence type="ECO:0000313" key="5">
    <source>
        <dbReference type="Proteomes" id="UP000298663"/>
    </source>
</evidence>
<organism evidence="4 5">
    <name type="scientific">Steinernema carpocapsae</name>
    <name type="common">Entomopathogenic nematode</name>
    <dbReference type="NCBI Taxonomy" id="34508"/>
    <lineage>
        <taxon>Eukaryota</taxon>
        <taxon>Metazoa</taxon>
        <taxon>Ecdysozoa</taxon>
        <taxon>Nematoda</taxon>
        <taxon>Chromadorea</taxon>
        <taxon>Rhabditida</taxon>
        <taxon>Tylenchina</taxon>
        <taxon>Panagrolaimomorpha</taxon>
        <taxon>Strongyloidoidea</taxon>
        <taxon>Steinernematidae</taxon>
        <taxon>Steinernema</taxon>
    </lineage>
</organism>
<dbReference type="Proteomes" id="UP000298663">
    <property type="component" value="Unassembled WGS sequence"/>
</dbReference>
<dbReference type="GO" id="GO:0005739">
    <property type="term" value="C:mitochondrion"/>
    <property type="evidence" value="ECO:0007669"/>
    <property type="project" value="TreeGrafter"/>
</dbReference>
<name>A0A4U5MMM4_STECR</name>
<keyword evidence="2" id="KW-0812">Transmembrane</keyword>
<dbReference type="PANTHER" id="PTHR42886:SF29">
    <property type="entry name" value="PUMMELIG, ISOFORM A"/>
    <property type="match status" value="1"/>
</dbReference>
<comment type="caution">
    <text evidence="4">The sequence shown here is derived from an EMBL/GenBank/DDBJ whole genome shotgun (WGS) entry which is preliminary data.</text>
</comment>